<evidence type="ECO:0000256" key="2">
    <source>
        <dbReference type="ARBA" id="ARBA00022691"/>
    </source>
</evidence>
<dbReference type="Gene3D" id="3.40.50.150">
    <property type="entry name" value="Vaccinia Virus protein VP39"/>
    <property type="match status" value="1"/>
</dbReference>
<dbReference type="EMBL" id="VSKM01000010">
    <property type="protein sequence ID" value="TYB72653.1"/>
    <property type="molecule type" value="Genomic_DNA"/>
</dbReference>
<dbReference type="RefSeq" id="WP_148370341.1">
    <property type="nucleotide sequence ID" value="NZ_VSKM01000010.1"/>
</dbReference>
<evidence type="ECO:0000313" key="4">
    <source>
        <dbReference type="EMBL" id="TYB72653.1"/>
    </source>
</evidence>
<dbReference type="SUPFAM" id="SSF53335">
    <property type="entry name" value="S-adenosyl-L-methionine-dependent methyltransferases"/>
    <property type="match status" value="1"/>
</dbReference>
<organism evidence="4 5">
    <name type="scientific">Bizionia saleffrena</name>
    <dbReference type="NCBI Taxonomy" id="291189"/>
    <lineage>
        <taxon>Bacteria</taxon>
        <taxon>Pseudomonadati</taxon>
        <taxon>Bacteroidota</taxon>
        <taxon>Flavobacteriia</taxon>
        <taxon>Flavobacteriales</taxon>
        <taxon>Flavobacteriaceae</taxon>
        <taxon>Bizionia</taxon>
    </lineage>
</organism>
<keyword evidence="5" id="KW-1185">Reference proteome</keyword>
<dbReference type="InterPro" id="IPR007848">
    <property type="entry name" value="Small_mtfrase_dom"/>
</dbReference>
<reference evidence="4 5" key="1">
    <citation type="submission" date="2019-08" db="EMBL/GenBank/DDBJ databases">
        <title>Genomes of Antarctic Bizionia species.</title>
        <authorList>
            <person name="Bowman J.P."/>
        </authorList>
    </citation>
    <scope>NUCLEOTIDE SEQUENCE [LARGE SCALE GENOMIC DNA]</scope>
    <source>
        <strain evidence="4 5">HFD</strain>
    </source>
</reference>
<dbReference type="GO" id="GO:0008168">
    <property type="term" value="F:methyltransferase activity"/>
    <property type="evidence" value="ECO:0007669"/>
    <property type="project" value="UniProtKB-KW"/>
</dbReference>
<comment type="caution">
    <text evidence="4">The sequence shown here is derived from an EMBL/GenBank/DDBJ whole genome shotgun (WGS) entry which is preliminary data.</text>
</comment>
<dbReference type="InterPro" id="IPR029063">
    <property type="entry name" value="SAM-dependent_MTases_sf"/>
</dbReference>
<name>A0A8H2LD82_9FLAO</name>
<keyword evidence="4" id="KW-0808">Transferase</keyword>
<evidence type="ECO:0000256" key="1">
    <source>
        <dbReference type="ARBA" id="ARBA00022603"/>
    </source>
</evidence>
<evidence type="ECO:0000259" key="3">
    <source>
        <dbReference type="Pfam" id="PF05175"/>
    </source>
</evidence>
<dbReference type="AlphaFoldDB" id="A0A8H2LD82"/>
<sequence length="355" mass="41099">MSTDITINKPAPFVPEKRLELFNRATDVKLTIKALEAGKHVLITAFYSNGLVLLKALQDHLKKQFPNKTFLEQRKYRSEYRKLSNLIVIEIADHKLIVKKAPVIGWLERLYPETSNFLLTFPQVQGLNSSWQWYEKGVLIPVLRNKLHPYYGTYVPTRFDHLELFDNWLKRYEGAKKTAIDVGFGSGVLSLQLVKHGFQKVLGTDINPNAVVGLTEFMGDTKLSRKIELDHGSLFGKFEQQTELIVFNPPWLPEPRRVDALDEAIYYPKNLFPDFFKGARERLLDDGHLVLLFSNLAQITNVTKEHPIERELAEGGRFKLQHCYKKSVRGASKQTNRDQHWRSEEEVELWVLVKN</sequence>
<accession>A0A8H2LD82</accession>
<protein>
    <submittedName>
        <fullName evidence="4">Methyltransferase</fullName>
    </submittedName>
</protein>
<keyword evidence="1 4" id="KW-0489">Methyltransferase</keyword>
<dbReference type="Pfam" id="PF05175">
    <property type="entry name" value="MTS"/>
    <property type="match status" value="1"/>
</dbReference>
<dbReference type="CDD" id="cd02440">
    <property type="entry name" value="AdoMet_MTases"/>
    <property type="match status" value="1"/>
</dbReference>
<feature type="domain" description="Methyltransferase small" evidence="3">
    <location>
        <begin position="175"/>
        <end position="303"/>
    </location>
</feature>
<evidence type="ECO:0000313" key="5">
    <source>
        <dbReference type="Proteomes" id="UP000323324"/>
    </source>
</evidence>
<proteinExistence type="predicted"/>
<keyword evidence="2" id="KW-0949">S-adenosyl-L-methionine</keyword>
<dbReference type="GO" id="GO:0032259">
    <property type="term" value="P:methylation"/>
    <property type="evidence" value="ECO:0007669"/>
    <property type="project" value="UniProtKB-KW"/>
</dbReference>
<gene>
    <name evidence="4" type="ORF">ES676_10795</name>
</gene>
<dbReference type="Proteomes" id="UP000323324">
    <property type="component" value="Unassembled WGS sequence"/>
</dbReference>